<keyword evidence="1" id="KW-0472">Membrane</keyword>
<organism evidence="3 4">
    <name type="scientific">Candidatus Daviesbacteria bacterium RIFCSPHIGHO2_02_FULL_36_13</name>
    <dbReference type="NCBI Taxonomy" id="1797768"/>
    <lineage>
        <taxon>Bacteria</taxon>
        <taxon>Candidatus Daviesiibacteriota</taxon>
    </lineage>
</organism>
<dbReference type="InterPro" id="IPR036938">
    <property type="entry name" value="PAP2/HPO_sf"/>
</dbReference>
<keyword evidence="1" id="KW-1133">Transmembrane helix</keyword>
<dbReference type="EMBL" id="MFCV01000039">
    <property type="protein sequence ID" value="OGE31445.1"/>
    <property type="molecule type" value="Genomic_DNA"/>
</dbReference>
<evidence type="ECO:0000313" key="3">
    <source>
        <dbReference type="EMBL" id="OGE31445.1"/>
    </source>
</evidence>
<feature type="transmembrane region" description="Helical" evidence="1">
    <location>
        <begin position="22"/>
        <end position="44"/>
    </location>
</feature>
<feature type="domain" description="Phosphatidic acid phosphatase type 2/haloperoxidase" evidence="2">
    <location>
        <begin position="54"/>
        <end position="162"/>
    </location>
</feature>
<dbReference type="SMART" id="SM00014">
    <property type="entry name" value="acidPPc"/>
    <property type="match status" value="1"/>
</dbReference>
<dbReference type="PANTHER" id="PTHR14969">
    <property type="entry name" value="SPHINGOSINE-1-PHOSPHATE PHOSPHOHYDROLASE"/>
    <property type="match status" value="1"/>
</dbReference>
<dbReference type="SUPFAM" id="SSF48317">
    <property type="entry name" value="Acid phosphatase/Vanadium-dependent haloperoxidase"/>
    <property type="match status" value="1"/>
</dbReference>
<proteinExistence type="predicted"/>
<dbReference type="Gene3D" id="1.20.144.10">
    <property type="entry name" value="Phosphatidic acid phosphatase type 2/haloperoxidase"/>
    <property type="match status" value="1"/>
</dbReference>
<dbReference type="Pfam" id="PF01569">
    <property type="entry name" value="PAP2"/>
    <property type="match status" value="1"/>
</dbReference>
<keyword evidence="1" id="KW-0812">Transmembrane</keyword>
<evidence type="ECO:0000259" key="2">
    <source>
        <dbReference type="SMART" id="SM00014"/>
    </source>
</evidence>
<name>A0A1F5JS37_9BACT</name>
<feature type="transmembrane region" description="Helical" evidence="1">
    <location>
        <begin position="53"/>
        <end position="75"/>
    </location>
</feature>
<accession>A0A1F5JS37</accession>
<evidence type="ECO:0000256" key="1">
    <source>
        <dbReference type="SAM" id="Phobius"/>
    </source>
</evidence>
<sequence>MDNISLFHLIFGLNGKNSILDYLMISGAESLIYLAIGLSCLLAFRGKVSEKKAFLLTLISFPIMVVIIKSIHIFFFEARPFVTYDILPLISYLHEDASFPSRHASTIAVIAFAYSYYKSKWTPLFLFLMLWIGFSRIFVGVHYPLDILGGFGTGLASVAISIQLKKLLNGLFIQSLKS</sequence>
<protein>
    <recommendedName>
        <fullName evidence="2">Phosphatidic acid phosphatase type 2/haloperoxidase domain-containing protein</fullName>
    </recommendedName>
</protein>
<dbReference type="Proteomes" id="UP000176902">
    <property type="component" value="Unassembled WGS sequence"/>
</dbReference>
<reference evidence="3 4" key="1">
    <citation type="journal article" date="2016" name="Nat. Commun.">
        <title>Thousands of microbial genomes shed light on interconnected biogeochemical processes in an aquifer system.</title>
        <authorList>
            <person name="Anantharaman K."/>
            <person name="Brown C.T."/>
            <person name="Hug L.A."/>
            <person name="Sharon I."/>
            <person name="Castelle C.J."/>
            <person name="Probst A.J."/>
            <person name="Thomas B.C."/>
            <person name="Singh A."/>
            <person name="Wilkins M.J."/>
            <person name="Karaoz U."/>
            <person name="Brodie E.L."/>
            <person name="Williams K.H."/>
            <person name="Hubbard S.S."/>
            <person name="Banfield J.F."/>
        </authorList>
    </citation>
    <scope>NUCLEOTIDE SEQUENCE [LARGE SCALE GENOMIC DNA]</scope>
</reference>
<dbReference type="AlphaFoldDB" id="A0A1F5JS37"/>
<gene>
    <name evidence="3" type="ORF">A3C59_02280</name>
</gene>
<feature type="transmembrane region" description="Helical" evidence="1">
    <location>
        <begin position="147"/>
        <end position="168"/>
    </location>
</feature>
<comment type="caution">
    <text evidence="3">The sequence shown here is derived from an EMBL/GenBank/DDBJ whole genome shotgun (WGS) entry which is preliminary data.</text>
</comment>
<dbReference type="PANTHER" id="PTHR14969:SF58">
    <property type="entry name" value="UNDECAPRENYL-DIPHOSPHATASE BCRC"/>
    <property type="match status" value="1"/>
</dbReference>
<feature type="transmembrane region" description="Helical" evidence="1">
    <location>
        <begin position="124"/>
        <end position="141"/>
    </location>
</feature>
<evidence type="ECO:0000313" key="4">
    <source>
        <dbReference type="Proteomes" id="UP000176902"/>
    </source>
</evidence>
<dbReference type="STRING" id="1797768.A3C59_02280"/>
<dbReference type="InterPro" id="IPR000326">
    <property type="entry name" value="PAP2/HPO"/>
</dbReference>